<feature type="region of interest" description="Disordered" evidence="13">
    <location>
        <begin position="585"/>
        <end position="654"/>
    </location>
</feature>
<evidence type="ECO:0000256" key="4">
    <source>
        <dbReference type="ARBA" id="ARBA00022553"/>
    </source>
</evidence>
<dbReference type="EMBL" id="JAZGQO010000002">
    <property type="protein sequence ID" value="KAK6192783.1"/>
    <property type="molecule type" value="Genomic_DNA"/>
</dbReference>
<dbReference type="Gene3D" id="1.10.510.10">
    <property type="entry name" value="Transferase(Phosphotransferase) domain 1"/>
    <property type="match status" value="1"/>
</dbReference>
<dbReference type="InterPro" id="IPR008271">
    <property type="entry name" value="Ser/Thr_kinase_AS"/>
</dbReference>
<feature type="domain" description="Protein kinase" evidence="14">
    <location>
        <begin position="37"/>
        <end position="329"/>
    </location>
</feature>
<gene>
    <name evidence="15" type="ORF">SNE40_004197</name>
</gene>
<comment type="similarity">
    <text evidence="12">Belongs to the protein kinase superfamily. Ser/Thr protein kinase family. MAP kinase subfamily.</text>
</comment>
<feature type="compositionally biased region" description="Polar residues" evidence="13">
    <location>
        <begin position="970"/>
        <end position="982"/>
    </location>
</feature>
<name>A0AAN8Q112_PATCE</name>
<evidence type="ECO:0000256" key="9">
    <source>
        <dbReference type="ARBA" id="ARBA00047592"/>
    </source>
</evidence>
<proteinExistence type="inferred from homology"/>
<keyword evidence="5 12" id="KW-0808">Transferase</keyword>
<evidence type="ECO:0000256" key="7">
    <source>
        <dbReference type="ARBA" id="ARBA00022777"/>
    </source>
</evidence>
<feature type="compositionally biased region" description="Low complexity" evidence="13">
    <location>
        <begin position="848"/>
        <end position="867"/>
    </location>
</feature>
<protein>
    <recommendedName>
        <fullName evidence="2 12">Mitogen-activated protein kinase</fullName>
        <ecNumber evidence="2 12">2.7.11.24</ecNumber>
    </recommendedName>
</protein>
<accession>A0AAN8Q112</accession>
<keyword evidence="16" id="KW-1185">Reference proteome</keyword>
<feature type="region of interest" description="Disordered" evidence="13">
    <location>
        <begin position="838"/>
        <end position="985"/>
    </location>
</feature>
<keyword evidence="12" id="KW-0460">Magnesium</keyword>
<feature type="compositionally biased region" description="Basic and acidic residues" evidence="13">
    <location>
        <begin position="610"/>
        <end position="626"/>
    </location>
</feature>
<evidence type="ECO:0000256" key="5">
    <source>
        <dbReference type="ARBA" id="ARBA00022679"/>
    </source>
</evidence>
<dbReference type="InterPro" id="IPR011009">
    <property type="entry name" value="Kinase-like_dom_sf"/>
</dbReference>
<keyword evidence="4" id="KW-0597">Phosphoprotein</keyword>
<keyword evidence="7 12" id="KW-0418">Kinase</keyword>
<evidence type="ECO:0000256" key="1">
    <source>
        <dbReference type="ARBA" id="ARBA00001946"/>
    </source>
</evidence>
<feature type="region of interest" description="Disordered" evidence="13">
    <location>
        <begin position="404"/>
        <end position="440"/>
    </location>
</feature>
<dbReference type="FunFam" id="1.10.510.10:FF:000013">
    <property type="entry name" value="Mitogen-activated protein kinase"/>
    <property type="match status" value="1"/>
</dbReference>
<feature type="region of interest" description="Disordered" evidence="13">
    <location>
        <begin position="756"/>
        <end position="778"/>
    </location>
</feature>
<dbReference type="PROSITE" id="PS50011">
    <property type="entry name" value="PROTEIN_KINASE_DOM"/>
    <property type="match status" value="1"/>
</dbReference>
<dbReference type="PROSITE" id="PS00107">
    <property type="entry name" value="PROTEIN_KINASE_ATP"/>
    <property type="match status" value="1"/>
</dbReference>
<dbReference type="GO" id="GO:0005524">
    <property type="term" value="F:ATP binding"/>
    <property type="evidence" value="ECO:0007669"/>
    <property type="project" value="UniProtKB-UniRule"/>
</dbReference>
<dbReference type="PANTHER" id="PTHR24055">
    <property type="entry name" value="MITOGEN-ACTIVATED PROTEIN KINASE"/>
    <property type="match status" value="1"/>
</dbReference>
<organism evidence="15 16">
    <name type="scientific">Patella caerulea</name>
    <name type="common">Rayed Mediterranean limpet</name>
    <dbReference type="NCBI Taxonomy" id="87958"/>
    <lineage>
        <taxon>Eukaryota</taxon>
        <taxon>Metazoa</taxon>
        <taxon>Spiralia</taxon>
        <taxon>Lophotrochozoa</taxon>
        <taxon>Mollusca</taxon>
        <taxon>Gastropoda</taxon>
        <taxon>Patellogastropoda</taxon>
        <taxon>Patelloidea</taxon>
        <taxon>Patellidae</taxon>
        <taxon>Patella</taxon>
    </lineage>
</organism>
<dbReference type="PROSITE" id="PS01351">
    <property type="entry name" value="MAPK"/>
    <property type="match status" value="1"/>
</dbReference>
<dbReference type="GO" id="GO:0004707">
    <property type="term" value="F:MAP kinase activity"/>
    <property type="evidence" value="ECO:0007669"/>
    <property type="project" value="UniProtKB-EC"/>
</dbReference>
<keyword evidence="8 11" id="KW-0067">ATP-binding</keyword>
<evidence type="ECO:0000259" key="14">
    <source>
        <dbReference type="PROSITE" id="PS50011"/>
    </source>
</evidence>
<feature type="compositionally biased region" description="Polar residues" evidence="13">
    <location>
        <begin position="868"/>
        <end position="883"/>
    </location>
</feature>
<evidence type="ECO:0000256" key="3">
    <source>
        <dbReference type="ARBA" id="ARBA00022527"/>
    </source>
</evidence>
<feature type="compositionally biased region" description="Polar residues" evidence="13">
    <location>
        <begin position="628"/>
        <end position="654"/>
    </location>
</feature>
<evidence type="ECO:0000313" key="16">
    <source>
        <dbReference type="Proteomes" id="UP001347796"/>
    </source>
</evidence>
<sequence>MTTSSSIVNKTEAMEMVRKHMEKRSLDVKFDLEGTKYKPIENIGIGAYGVVCSAIHKKSKDRVAIKKIPNVFDVLVIAKRTHREIKILKHFKHDNIICIREILKPKEDFKDFRDIYVVFDLMESDLHKIIYSDQELSEEHSRYFLYQILRGLKYIHSAKVVHRDLKPGNILVNEDCHVRIGDFGMSRGVFASPEEPSHFMTQYVATRWYRAPEILLSLIEYGTAVDMWSVGCIFAEMLGRKHLFPGKDYISQIKLIIGVLGSPSTAVFKRCQNEVIRKMLRTIGHKEAIPWTTLFPKASKNAVDLLSKMLVLNPTQRITVVDAMKHPYLSKYHDPDDEPVCVPVFKFDFEKEYMDKDKLREVIYGEIMEFHKPRTPTLSFNAFIRPAPKETNEINVIKTDVQPSTQIPEKTTNADVKPEKSSPLVDSNTIFPKPEKSPPSVEVNNLNVAHPSDVEMLSAKYSTDSKTMEIQSSGVPQTSVLDKENKTLNDSKTISDDTKALVKKALLSCQMRQKRDSVSDKDDKPKVVTAAMRQKEREDRRKIKKNKALKLKKMKGLKDRKSDEVVLSDADKEMLKRWSCMHKRSDQPVQIQPKPPAASTVQFPVVNHTPKREITPPKQVETEVKDSPPQTYNPAANQNDSTNKTTQSNQIPLNPNSLMQMVAGSDQVYGQSFPNRSQVTTNVHEANSQFSNNFTTGFDQNKLPANSNTHFTPRTQMASTIQFNPTSSTGQSNAMLQNPNYSVSQPNPNLVYASQSNTTDHSSFTDSSFNTSGHSTVSYGSDSSFTSLNSDNIDLMTLSKDLQSSIKPSLHPSLDIPQSTQNFTQHSTSLMNQVKQDSNIGFPYSTNPHSIISHPHHTSQSQPMPQQDVSNNYSQSDQFNVSGSGDHFRQNYFDPQQITNDNSFFGNVNQANHPVPSGQAAHHSHPIHSNYPSTSTSEQQPNWSAEGPSTSQTLPYRSKVPDLKVDCSSPKKQLSPPDQSHGGQPDWIALLSKQMSKSLLENILPPALSLTPRGTGAGYGVGMDLDSLLVEAQESAPNSALQSPLSSSLLADWLDVSGGNITLADLEDFEQEMATQSPMPYNQLYPP</sequence>
<comment type="activity regulation">
    <text evidence="12">Activated by threonine and tyrosine phosphorylation.</text>
</comment>
<evidence type="ECO:0000313" key="15">
    <source>
        <dbReference type="EMBL" id="KAK6192783.1"/>
    </source>
</evidence>
<dbReference type="Proteomes" id="UP001347796">
    <property type="component" value="Unassembled WGS sequence"/>
</dbReference>
<dbReference type="Pfam" id="PF00069">
    <property type="entry name" value="Pkinase"/>
    <property type="match status" value="1"/>
</dbReference>
<evidence type="ECO:0000256" key="2">
    <source>
        <dbReference type="ARBA" id="ARBA00012411"/>
    </source>
</evidence>
<dbReference type="Gene3D" id="3.30.200.20">
    <property type="entry name" value="Phosphorylase Kinase, domain 1"/>
    <property type="match status" value="1"/>
</dbReference>
<dbReference type="PROSITE" id="PS00108">
    <property type="entry name" value="PROTEIN_KINASE_ST"/>
    <property type="match status" value="1"/>
</dbReference>
<evidence type="ECO:0000256" key="11">
    <source>
        <dbReference type="PROSITE-ProRule" id="PRU10141"/>
    </source>
</evidence>
<dbReference type="EC" id="2.7.11.24" evidence="2 12"/>
<feature type="binding site" evidence="11">
    <location>
        <position position="67"/>
    </location>
    <ligand>
        <name>ATP</name>
        <dbReference type="ChEBI" id="CHEBI:30616"/>
    </ligand>
</feature>
<feature type="compositionally biased region" description="Low complexity" evidence="13">
    <location>
        <begin position="756"/>
        <end position="772"/>
    </location>
</feature>
<feature type="compositionally biased region" description="Polar residues" evidence="13">
    <location>
        <begin position="838"/>
        <end position="847"/>
    </location>
</feature>
<comment type="caution">
    <text evidence="15">The sequence shown here is derived from an EMBL/GenBank/DDBJ whole genome shotgun (WGS) entry which is preliminary data.</text>
</comment>
<keyword evidence="6 11" id="KW-0547">Nucleotide-binding</keyword>
<dbReference type="CDD" id="cd07855">
    <property type="entry name" value="STKc_ERK5"/>
    <property type="match status" value="1"/>
</dbReference>
<keyword evidence="3 12" id="KW-0723">Serine/threonine-protein kinase</keyword>
<evidence type="ECO:0000256" key="13">
    <source>
        <dbReference type="SAM" id="MobiDB-lite"/>
    </source>
</evidence>
<feature type="compositionally biased region" description="Polar residues" evidence="13">
    <location>
        <begin position="404"/>
        <end position="414"/>
    </location>
</feature>
<dbReference type="SMART" id="SM00220">
    <property type="entry name" value="S_TKc"/>
    <property type="match status" value="1"/>
</dbReference>
<dbReference type="FunFam" id="3.30.200.20:FF:000028">
    <property type="entry name" value="Mitogen-activated protein kinase"/>
    <property type="match status" value="1"/>
</dbReference>
<dbReference type="InterPro" id="IPR003527">
    <property type="entry name" value="MAP_kinase_CS"/>
</dbReference>
<evidence type="ECO:0000256" key="10">
    <source>
        <dbReference type="ARBA" id="ARBA00048312"/>
    </source>
</evidence>
<evidence type="ECO:0000256" key="6">
    <source>
        <dbReference type="ARBA" id="ARBA00022741"/>
    </source>
</evidence>
<dbReference type="InterPro" id="IPR017441">
    <property type="entry name" value="Protein_kinase_ATP_BS"/>
</dbReference>
<comment type="catalytic activity">
    <reaction evidence="9 12">
        <text>L-threonyl-[protein] + ATP = O-phospho-L-threonyl-[protein] + ADP + H(+)</text>
        <dbReference type="Rhea" id="RHEA:46608"/>
        <dbReference type="Rhea" id="RHEA-COMP:11060"/>
        <dbReference type="Rhea" id="RHEA-COMP:11605"/>
        <dbReference type="ChEBI" id="CHEBI:15378"/>
        <dbReference type="ChEBI" id="CHEBI:30013"/>
        <dbReference type="ChEBI" id="CHEBI:30616"/>
        <dbReference type="ChEBI" id="CHEBI:61977"/>
        <dbReference type="ChEBI" id="CHEBI:456216"/>
        <dbReference type="EC" id="2.7.11.24"/>
    </reaction>
</comment>
<comment type="catalytic activity">
    <reaction evidence="10">
        <text>L-seryl-[protein] + ATP = O-phospho-L-seryl-[protein] + ADP + H(+)</text>
        <dbReference type="Rhea" id="RHEA:17989"/>
        <dbReference type="Rhea" id="RHEA-COMP:9863"/>
        <dbReference type="Rhea" id="RHEA-COMP:11604"/>
        <dbReference type="ChEBI" id="CHEBI:15378"/>
        <dbReference type="ChEBI" id="CHEBI:29999"/>
        <dbReference type="ChEBI" id="CHEBI:30616"/>
        <dbReference type="ChEBI" id="CHEBI:83421"/>
        <dbReference type="ChEBI" id="CHEBI:456216"/>
        <dbReference type="EC" id="2.7.11.24"/>
    </reaction>
</comment>
<comment type="cofactor">
    <cofactor evidence="1 12">
        <name>Mg(2+)</name>
        <dbReference type="ChEBI" id="CHEBI:18420"/>
    </cofactor>
</comment>
<dbReference type="SUPFAM" id="SSF56112">
    <property type="entry name" value="Protein kinase-like (PK-like)"/>
    <property type="match status" value="1"/>
</dbReference>
<feature type="compositionally biased region" description="Polar residues" evidence="13">
    <location>
        <begin position="930"/>
        <end position="955"/>
    </location>
</feature>
<evidence type="ECO:0000256" key="8">
    <source>
        <dbReference type="ARBA" id="ARBA00022840"/>
    </source>
</evidence>
<dbReference type="InterPro" id="IPR050117">
    <property type="entry name" value="MAPK"/>
</dbReference>
<feature type="compositionally biased region" description="Basic and acidic residues" evidence="13">
    <location>
        <begin position="513"/>
        <end position="526"/>
    </location>
</feature>
<evidence type="ECO:0000256" key="12">
    <source>
        <dbReference type="RuleBase" id="RU361165"/>
    </source>
</evidence>
<feature type="region of interest" description="Disordered" evidence="13">
    <location>
        <begin position="513"/>
        <end position="541"/>
    </location>
</feature>
<feature type="compositionally biased region" description="Polar residues" evidence="13">
    <location>
        <begin position="893"/>
        <end position="912"/>
    </location>
</feature>
<reference evidence="15 16" key="1">
    <citation type="submission" date="2024-01" db="EMBL/GenBank/DDBJ databases">
        <title>The genome of the rayed Mediterranean limpet Patella caerulea (Linnaeus, 1758).</title>
        <authorList>
            <person name="Anh-Thu Weber A."/>
            <person name="Halstead-Nussloch G."/>
        </authorList>
    </citation>
    <scope>NUCLEOTIDE SEQUENCE [LARGE SCALE GENOMIC DNA]</scope>
    <source>
        <strain evidence="15">AATW-2023a</strain>
        <tissue evidence="15">Whole specimen</tissue>
    </source>
</reference>
<dbReference type="AlphaFoldDB" id="A0AAN8Q112"/>
<dbReference type="InterPro" id="IPR000719">
    <property type="entry name" value="Prot_kinase_dom"/>
</dbReference>